<dbReference type="OrthoDB" id="27447at2157"/>
<gene>
    <name evidence="5" type="ORF">GQS65_04480</name>
</gene>
<evidence type="ECO:0000259" key="3">
    <source>
        <dbReference type="Pfam" id="PF04967"/>
    </source>
</evidence>
<name>A0A6B0GIR4_9EURY</name>
<dbReference type="Gene3D" id="1.10.10.10">
    <property type="entry name" value="Winged helix-like DNA-binding domain superfamily/Winged helix DNA-binding domain"/>
    <property type="match status" value="1"/>
</dbReference>
<dbReference type="RefSeq" id="WP_158203482.1">
    <property type="nucleotide sequence ID" value="NZ_WSZK01000010.1"/>
</dbReference>
<feature type="domain" description="HVO-A0563 N-terminal" evidence="4">
    <location>
        <begin position="3"/>
        <end position="146"/>
    </location>
</feature>
<dbReference type="InterPro" id="IPR056531">
    <property type="entry name" value="HVO_A0563_N"/>
</dbReference>
<comment type="caution">
    <text evidence="5">The sequence shown here is derived from an EMBL/GenBank/DDBJ whole genome shotgun (WGS) entry which is preliminary data.</text>
</comment>
<dbReference type="InterPro" id="IPR007050">
    <property type="entry name" value="HTH_bacterioopsin"/>
</dbReference>
<dbReference type="Proteomes" id="UP000451471">
    <property type="component" value="Unassembled WGS sequence"/>
</dbReference>
<evidence type="ECO:0000256" key="2">
    <source>
        <dbReference type="ARBA" id="ARBA00023163"/>
    </source>
</evidence>
<dbReference type="PANTHER" id="PTHR34236">
    <property type="entry name" value="DIMETHYL SULFOXIDE REDUCTASE TRANSCRIPTIONAL ACTIVATOR"/>
    <property type="match status" value="1"/>
</dbReference>
<keyword evidence="2" id="KW-0804">Transcription</keyword>
<dbReference type="InterPro" id="IPR036388">
    <property type="entry name" value="WH-like_DNA-bd_sf"/>
</dbReference>
<reference evidence="5 6" key="1">
    <citation type="submission" date="2019-12" db="EMBL/GenBank/DDBJ databases">
        <title>Halocatena pleomorpha gen. nov. sp. nov., an extremely halophilic archaeon of family Halobacteriaceae isolated from saltpan soil.</title>
        <authorList>
            <person name="Pal Y."/>
            <person name="Verma A."/>
            <person name="Krishnamurthi S."/>
            <person name="Kumar P."/>
        </authorList>
    </citation>
    <scope>NUCLEOTIDE SEQUENCE [LARGE SCALE GENOMIC DNA]</scope>
    <source>
        <strain evidence="5 6">JCM 16495</strain>
    </source>
</reference>
<dbReference type="EMBL" id="WSZK01000010">
    <property type="protein sequence ID" value="MWG33757.1"/>
    <property type="molecule type" value="Genomic_DNA"/>
</dbReference>
<evidence type="ECO:0000313" key="6">
    <source>
        <dbReference type="Proteomes" id="UP000451471"/>
    </source>
</evidence>
<dbReference type="Pfam" id="PF04967">
    <property type="entry name" value="HTH_10"/>
    <property type="match status" value="1"/>
</dbReference>
<dbReference type="Pfam" id="PF24280">
    <property type="entry name" value="HVO_A0563_N"/>
    <property type="match status" value="1"/>
</dbReference>
<feature type="domain" description="HTH bat-type" evidence="3">
    <location>
        <begin position="156"/>
        <end position="207"/>
    </location>
</feature>
<evidence type="ECO:0000259" key="4">
    <source>
        <dbReference type="Pfam" id="PF24280"/>
    </source>
</evidence>
<evidence type="ECO:0000313" key="5">
    <source>
        <dbReference type="EMBL" id="MWG33757.1"/>
    </source>
</evidence>
<protein>
    <submittedName>
        <fullName evidence="5">Transcriptional regulator</fullName>
    </submittedName>
</protein>
<organism evidence="5 6">
    <name type="scientific">Halomarina oriensis</name>
    <dbReference type="NCBI Taxonomy" id="671145"/>
    <lineage>
        <taxon>Archaea</taxon>
        <taxon>Methanobacteriati</taxon>
        <taxon>Methanobacteriota</taxon>
        <taxon>Stenosarchaea group</taxon>
        <taxon>Halobacteria</taxon>
        <taxon>Halobacteriales</taxon>
        <taxon>Natronomonadaceae</taxon>
        <taxon>Halomarina</taxon>
    </lineage>
</organism>
<proteinExistence type="predicted"/>
<sequence>MYEATFEFQADGLVAALSREYDAAIQLWCNEHCDLLYVRSERMDDLRSELEEQVGLQESIQEGNQLVTVTDQCLRQEEQTLVETHLANEGCLSLPPLIYESGRKQSKVLALDPAALTAVYNGLRQETRVNVLAKREINGLHPEVPILGLDDVLPRLSARQLETFRIAHTRGYYELPRETTTAKLGDELGVNRRTVEEHLRRAENKIAAALANHLTLLQ</sequence>
<dbReference type="AlphaFoldDB" id="A0A6B0GIR4"/>
<dbReference type="PANTHER" id="PTHR34236:SF1">
    <property type="entry name" value="DIMETHYL SULFOXIDE REDUCTASE TRANSCRIPTIONAL ACTIVATOR"/>
    <property type="match status" value="1"/>
</dbReference>
<evidence type="ECO:0000256" key="1">
    <source>
        <dbReference type="ARBA" id="ARBA00023015"/>
    </source>
</evidence>
<keyword evidence="1" id="KW-0805">Transcription regulation</keyword>
<accession>A0A6B0GIR4</accession>
<keyword evidence="6" id="KW-1185">Reference proteome</keyword>